<keyword evidence="2" id="KW-1185">Reference proteome</keyword>
<dbReference type="Proteomes" id="UP000316626">
    <property type="component" value="Unassembled WGS sequence"/>
</dbReference>
<accession>A0A544TWK6</accession>
<evidence type="ECO:0000313" key="1">
    <source>
        <dbReference type="EMBL" id="TQR21811.1"/>
    </source>
</evidence>
<proteinExistence type="predicted"/>
<dbReference type="EMBL" id="VDGI01000001">
    <property type="protein sequence ID" value="TQR21811.1"/>
    <property type="molecule type" value="Genomic_DNA"/>
</dbReference>
<dbReference type="AlphaFoldDB" id="A0A544TWK6"/>
<dbReference type="OrthoDB" id="2440833at2"/>
<sequence length="67" mass="7798">MRTIQTELIEKGLKQPLIQEIDEKNTKTSKQIKERLTRRDIEDLMGCNRQTYQRVGGAIRNKRVGGI</sequence>
<reference evidence="1 2" key="1">
    <citation type="submission" date="2019-06" db="EMBL/GenBank/DDBJ databases">
        <title>Psychrobacillus vulpis sp. nov., a new species isolated from feces of a red fox that inhabits in The Tablas de Daimiel Natural Park, Albacete, Spain.</title>
        <authorList>
            <person name="Rodriguez M."/>
            <person name="Reina J.C."/>
            <person name="Bejar V."/>
            <person name="Llamas I."/>
        </authorList>
    </citation>
    <scope>NUCLEOTIDE SEQUENCE [LARGE SCALE GENOMIC DNA]</scope>
    <source>
        <strain evidence="1 2">Z8</strain>
    </source>
</reference>
<dbReference type="RefSeq" id="WP_142640937.1">
    <property type="nucleotide sequence ID" value="NZ_VDGI01000001.1"/>
</dbReference>
<name>A0A544TWK6_9BACI</name>
<protein>
    <submittedName>
        <fullName evidence="1">Uncharacterized protein</fullName>
    </submittedName>
</protein>
<comment type="caution">
    <text evidence="1">The sequence shown here is derived from an EMBL/GenBank/DDBJ whole genome shotgun (WGS) entry which is preliminary data.</text>
</comment>
<organism evidence="1 2">
    <name type="scientific">Psychrobacillus vulpis</name>
    <dbReference type="NCBI Taxonomy" id="2325572"/>
    <lineage>
        <taxon>Bacteria</taxon>
        <taxon>Bacillati</taxon>
        <taxon>Bacillota</taxon>
        <taxon>Bacilli</taxon>
        <taxon>Bacillales</taxon>
        <taxon>Bacillaceae</taxon>
        <taxon>Psychrobacillus</taxon>
    </lineage>
</organism>
<gene>
    <name evidence="1" type="ORF">FG384_02375</name>
</gene>
<evidence type="ECO:0000313" key="2">
    <source>
        <dbReference type="Proteomes" id="UP000316626"/>
    </source>
</evidence>